<dbReference type="InterPro" id="IPR016181">
    <property type="entry name" value="Acyl_CoA_acyltransferase"/>
</dbReference>
<evidence type="ECO:0000256" key="15">
    <source>
        <dbReference type="HAMAP-Rule" id="MF_00688"/>
    </source>
</evidence>
<dbReference type="InterPro" id="IPR004616">
    <property type="entry name" value="Leu/Phe-tRNA_Trfase"/>
</dbReference>
<dbReference type="GO" id="GO:0008914">
    <property type="term" value="F:leucyl-tRNA--protein transferase activity"/>
    <property type="evidence" value="ECO:0007669"/>
    <property type="project" value="UniProtKB-UniRule"/>
</dbReference>
<dbReference type="RefSeq" id="WP_184039619.1">
    <property type="nucleotide sequence ID" value="NZ_JACHHY010000014.1"/>
</dbReference>
<protein>
    <recommendedName>
        <fullName evidence="11 15">Leucyl/phenylalanyl-tRNA--protein transferase</fullName>
        <ecNumber evidence="10 15">2.3.2.6</ecNumber>
    </recommendedName>
    <alternativeName>
        <fullName evidence="12 15">L/F-transferase</fullName>
    </alternativeName>
    <alternativeName>
        <fullName evidence="13 15">Leucyltransferase</fullName>
    </alternativeName>
    <alternativeName>
        <fullName evidence="14 15">Phenyalanyltransferase</fullName>
    </alternativeName>
</protein>
<accession>A0A840MQ57</accession>
<dbReference type="Pfam" id="PF03588">
    <property type="entry name" value="Leu_Phe_trans"/>
    <property type="match status" value="1"/>
</dbReference>
<evidence type="ECO:0000256" key="13">
    <source>
        <dbReference type="ARBA" id="ARBA00077165"/>
    </source>
</evidence>
<dbReference type="GO" id="GO:0030163">
    <property type="term" value="P:protein catabolic process"/>
    <property type="evidence" value="ECO:0007669"/>
    <property type="project" value="UniProtKB-UniRule"/>
</dbReference>
<evidence type="ECO:0000256" key="8">
    <source>
        <dbReference type="ARBA" id="ARBA00054043"/>
    </source>
</evidence>
<evidence type="ECO:0000256" key="14">
    <source>
        <dbReference type="ARBA" id="ARBA00083640"/>
    </source>
</evidence>
<reference evidence="16 17" key="1">
    <citation type="submission" date="2020-08" db="EMBL/GenBank/DDBJ databases">
        <title>Genomic Encyclopedia of Type Strains, Phase IV (KMG-IV): sequencing the most valuable type-strain genomes for metagenomic binning, comparative biology and taxonomic classification.</title>
        <authorList>
            <person name="Goeker M."/>
        </authorList>
    </citation>
    <scope>NUCLEOTIDE SEQUENCE [LARGE SCALE GENOMIC DNA]</scope>
    <source>
        <strain evidence="16 17">DSM 27165</strain>
    </source>
</reference>
<proteinExistence type="inferred from homology"/>
<dbReference type="FunFam" id="3.40.630.70:FF:000001">
    <property type="entry name" value="Leucyl/phenylalanyl-tRNA--protein transferase"/>
    <property type="match status" value="1"/>
</dbReference>
<evidence type="ECO:0000256" key="12">
    <source>
        <dbReference type="ARBA" id="ARBA00077136"/>
    </source>
</evidence>
<dbReference type="AlphaFoldDB" id="A0A840MQ57"/>
<dbReference type="Gene3D" id="3.30.70.3550">
    <property type="entry name" value="Leucyl/phenylalanyl-tRNA-protein transferase, N-terminal domain"/>
    <property type="match status" value="1"/>
</dbReference>
<evidence type="ECO:0000313" key="16">
    <source>
        <dbReference type="EMBL" id="MBB5019197.1"/>
    </source>
</evidence>
<evidence type="ECO:0000256" key="6">
    <source>
        <dbReference type="ARBA" id="ARBA00050652"/>
    </source>
</evidence>
<evidence type="ECO:0000256" key="7">
    <source>
        <dbReference type="ARBA" id="ARBA00051538"/>
    </source>
</evidence>
<comment type="catalytic activity">
    <reaction evidence="7 15">
        <text>N-terminal L-lysyl-[protein] + L-leucyl-tRNA(Leu) = N-terminal L-leucyl-L-lysyl-[protein] + tRNA(Leu) + H(+)</text>
        <dbReference type="Rhea" id="RHEA:12340"/>
        <dbReference type="Rhea" id="RHEA-COMP:9613"/>
        <dbReference type="Rhea" id="RHEA-COMP:9622"/>
        <dbReference type="Rhea" id="RHEA-COMP:12670"/>
        <dbReference type="Rhea" id="RHEA-COMP:12671"/>
        <dbReference type="ChEBI" id="CHEBI:15378"/>
        <dbReference type="ChEBI" id="CHEBI:65249"/>
        <dbReference type="ChEBI" id="CHEBI:78442"/>
        <dbReference type="ChEBI" id="CHEBI:78494"/>
        <dbReference type="ChEBI" id="CHEBI:133043"/>
        <dbReference type="EC" id="2.3.2.6"/>
    </reaction>
</comment>
<evidence type="ECO:0000313" key="17">
    <source>
        <dbReference type="Proteomes" id="UP000575898"/>
    </source>
</evidence>
<comment type="catalytic activity">
    <reaction evidence="5 15">
        <text>L-phenylalanyl-tRNA(Phe) + an N-terminal L-alpha-aminoacyl-[protein] = an N-terminal L-phenylalanyl-L-alpha-aminoacyl-[protein] + tRNA(Phe)</text>
        <dbReference type="Rhea" id="RHEA:43632"/>
        <dbReference type="Rhea" id="RHEA-COMP:9668"/>
        <dbReference type="Rhea" id="RHEA-COMP:9699"/>
        <dbReference type="Rhea" id="RHEA-COMP:10636"/>
        <dbReference type="Rhea" id="RHEA-COMP:10637"/>
        <dbReference type="ChEBI" id="CHEBI:78442"/>
        <dbReference type="ChEBI" id="CHEBI:78531"/>
        <dbReference type="ChEBI" id="CHEBI:78597"/>
        <dbReference type="ChEBI" id="CHEBI:83561"/>
        <dbReference type="EC" id="2.3.2.6"/>
    </reaction>
</comment>
<comment type="caution">
    <text evidence="16">The sequence shown here is derived from an EMBL/GenBank/DDBJ whole genome shotgun (WGS) entry which is preliminary data.</text>
</comment>
<organism evidence="16 17">
    <name type="scientific">Chitinivorax tropicus</name>
    <dbReference type="NCBI Taxonomy" id="714531"/>
    <lineage>
        <taxon>Bacteria</taxon>
        <taxon>Pseudomonadati</taxon>
        <taxon>Pseudomonadota</taxon>
        <taxon>Betaproteobacteria</taxon>
        <taxon>Chitinivorax</taxon>
    </lineage>
</organism>
<dbReference type="HAMAP" id="MF_00688">
    <property type="entry name" value="Leu_Phe_trans"/>
    <property type="match status" value="1"/>
</dbReference>
<dbReference type="SUPFAM" id="SSF55729">
    <property type="entry name" value="Acyl-CoA N-acyltransferases (Nat)"/>
    <property type="match status" value="1"/>
</dbReference>
<comment type="similarity">
    <text evidence="9 15">Belongs to the L/F-transferase family.</text>
</comment>
<keyword evidence="4 15" id="KW-0012">Acyltransferase</keyword>
<dbReference type="Proteomes" id="UP000575898">
    <property type="component" value="Unassembled WGS sequence"/>
</dbReference>
<keyword evidence="3 15" id="KW-0808">Transferase</keyword>
<dbReference type="InterPro" id="IPR042203">
    <property type="entry name" value="Leu/Phe-tRNA_Trfase_C"/>
</dbReference>
<dbReference type="NCBIfam" id="TIGR00667">
    <property type="entry name" value="aat"/>
    <property type="match status" value="1"/>
</dbReference>
<dbReference type="EMBL" id="JACHHY010000014">
    <property type="protein sequence ID" value="MBB5019197.1"/>
    <property type="molecule type" value="Genomic_DNA"/>
</dbReference>
<dbReference type="FunFam" id="3.30.70.3550:FF:000001">
    <property type="entry name" value="Leucyl/phenylalanyl-tRNA--protein transferase"/>
    <property type="match status" value="1"/>
</dbReference>
<comment type="subcellular location">
    <subcellularLocation>
        <location evidence="1 15">Cytoplasm</location>
    </subcellularLocation>
</comment>
<evidence type="ECO:0000256" key="5">
    <source>
        <dbReference type="ARBA" id="ARBA00050607"/>
    </source>
</evidence>
<dbReference type="EC" id="2.3.2.6" evidence="10 15"/>
<dbReference type="PANTHER" id="PTHR30098:SF2">
    <property type="entry name" value="LEUCYL_PHENYLALANYL-TRNA--PROTEIN TRANSFERASE"/>
    <property type="match status" value="1"/>
</dbReference>
<keyword evidence="17" id="KW-1185">Reference proteome</keyword>
<evidence type="ECO:0000256" key="9">
    <source>
        <dbReference type="ARBA" id="ARBA00061535"/>
    </source>
</evidence>
<evidence type="ECO:0000256" key="1">
    <source>
        <dbReference type="ARBA" id="ARBA00004496"/>
    </source>
</evidence>
<dbReference type="PANTHER" id="PTHR30098">
    <property type="entry name" value="LEUCYL/PHENYLALANYL-TRNA--PROTEIN TRANSFERASE"/>
    <property type="match status" value="1"/>
</dbReference>
<evidence type="ECO:0000256" key="2">
    <source>
        <dbReference type="ARBA" id="ARBA00022490"/>
    </source>
</evidence>
<keyword evidence="2 15" id="KW-0963">Cytoplasm</keyword>
<name>A0A840MQ57_9PROT</name>
<dbReference type="Gene3D" id="3.40.630.70">
    <property type="entry name" value="Leucyl/phenylalanyl-tRNA-protein transferase, C-terminal domain"/>
    <property type="match status" value="1"/>
</dbReference>
<comment type="catalytic activity">
    <reaction evidence="6 15">
        <text>N-terminal L-arginyl-[protein] + L-leucyl-tRNA(Leu) = N-terminal L-leucyl-L-arginyl-[protein] + tRNA(Leu) + H(+)</text>
        <dbReference type="Rhea" id="RHEA:50416"/>
        <dbReference type="Rhea" id="RHEA-COMP:9613"/>
        <dbReference type="Rhea" id="RHEA-COMP:9622"/>
        <dbReference type="Rhea" id="RHEA-COMP:12672"/>
        <dbReference type="Rhea" id="RHEA-COMP:12673"/>
        <dbReference type="ChEBI" id="CHEBI:15378"/>
        <dbReference type="ChEBI" id="CHEBI:64719"/>
        <dbReference type="ChEBI" id="CHEBI:78442"/>
        <dbReference type="ChEBI" id="CHEBI:78494"/>
        <dbReference type="ChEBI" id="CHEBI:133044"/>
        <dbReference type="EC" id="2.3.2.6"/>
    </reaction>
</comment>
<comment type="function">
    <text evidence="8 15">Functions in the N-end rule pathway of protein degradation where it conjugates Leu, Phe and, less efficiently, Met from aminoacyl-tRNAs to the N-termini of proteins containing an N-terminal arginine or lysine.</text>
</comment>
<evidence type="ECO:0000256" key="3">
    <source>
        <dbReference type="ARBA" id="ARBA00022679"/>
    </source>
</evidence>
<evidence type="ECO:0000256" key="11">
    <source>
        <dbReference type="ARBA" id="ARBA00074372"/>
    </source>
</evidence>
<evidence type="ECO:0000256" key="10">
    <source>
        <dbReference type="ARBA" id="ARBA00066767"/>
    </source>
</evidence>
<dbReference type="GO" id="GO:0005737">
    <property type="term" value="C:cytoplasm"/>
    <property type="evidence" value="ECO:0007669"/>
    <property type="project" value="UniProtKB-SubCell"/>
</dbReference>
<evidence type="ECO:0000256" key="4">
    <source>
        <dbReference type="ARBA" id="ARBA00023315"/>
    </source>
</evidence>
<dbReference type="InterPro" id="IPR042221">
    <property type="entry name" value="Leu/Phe-tRNA_Trfase_N"/>
</dbReference>
<gene>
    <name evidence="15" type="primary">aat</name>
    <name evidence="16" type="ORF">HNQ59_002495</name>
</gene>
<sequence>MLRWLGPTLDFPPLEAALIKPNGLLAMGGDLSASRILSAYRNGIFPWFNEGEPILWWSPDPRMVLFPDELRITRSLSKTLRNKPYAVTVDTCFREVMTACAAPRGPEGGTWITTNMIDAYCMLHSMGFAHSIECWMDGELAGGLYGMAIGKMFYGESMFAKRTDASKIAFVHLVRQLARWEFSMIDCQMRTDHLASLGGREIARSEFAARLKVLVEGSHRPGPWQFEPHNVLIQGAE</sequence>